<organism evidence="1">
    <name type="scientific">Cucumis melo</name>
    <name type="common">Muskmelon</name>
    <dbReference type="NCBI Taxonomy" id="3656"/>
    <lineage>
        <taxon>Eukaryota</taxon>
        <taxon>Viridiplantae</taxon>
        <taxon>Streptophyta</taxon>
        <taxon>Embryophyta</taxon>
        <taxon>Tracheophyta</taxon>
        <taxon>Spermatophyta</taxon>
        <taxon>Magnoliopsida</taxon>
        <taxon>eudicotyledons</taxon>
        <taxon>Gunneridae</taxon>
        <taxon>Pentapetalae</taxon>
        <taxon>rosids</taxon>
        <taxon>fabids</taxon>
        <taxon>Cucurbitales</taxon>
        <taxon>Cucurbitaceae</taxon>
        <taxon>Benincaseae</taxon>
        <taxon>Cucumis</taxon>
    </lineage>
</organism>
<protein>
    <submittedName>
        <fullName evidence="1">Uncharacterized protein</fullName>
    </submittedName>
</protein>
<dbReference type="EnsemblPlants" id="MELO3C033802.2.1">
    <property type="protein sequence ID" value="MELO3C033802.2.1"/>
    <property type="gene ID" value="MELO3C033802.2"/>
</dbReference>
<accession>A0A9I9EI74</accession>
<sequence length="35" mass="4179">MRKFFSIFNSFCFLLCCQNCFNFLCPQESLSFLSI</sequence>
<dbReference type="AlphaFoldDB" id="A0A9I9EI74"/>
<proteinExistence type="predicted"/>
<dbReference type="Gramene" id="MELO3C033802.2.1">
    <property type="protein sequence ID" value="MELO3C033802.2.1"/>
    <property type="gene ID" value="MELO3C033802.2"/>
</dbReference>
<name>A0A9I9EI74_CUCME</name>
<reference evidence="1" key="1">
    <citation type="submission" date="2023-03" db="UniProtKB">
        <authorList>
            <consortium name="EnsemblPlants"/>
        </authorList>
    </citation>
    <scope>IDENTIFICATION</scope>
</reference>
<evidence type="ECO:0000313" key="1">
    <source>
        <dbReference type="EnsemblPlants" id="MELO3C033802.2.1"/>
    </source>
</evidence>